<feature type="transmembrane region" description="Helical" evidence="1">
    <location>
        <begin position="38"/>
        <end position="57"/>
    </location>
</feature>
<evidence type="ECO:0000313" key="2">
    <source>
        <dbReference type="EMBL" id="MBT1156414.1"/>
    </source>
</evidence>
<protein>
    <submittedName>
        <fullName evidence="2">Uncharacterized protein</fullName>
    </submittedName>
</protein>
<dbReference type="EMBL" id="JAFLWW010000003">
    <property type="protein sequence ID" value="MBT1156414.1"/>
    <property type="molecule type" value="Genomic_DNA"/>
</dbReference>
<keyword evidence="1" id="KW-0812">Transmembrane</keyword>
<evidence type="ECO:0000313" key="3">
    <source>
        <dbReference type="Proteomes" id="UP001138921"/>
    </source>
</evidence>
<name>A0A9X1AAP5_9HYPH</name>
<dbReference type="RefSeq" id="WP_214389528.1">
    <property type="nucleotide sequence ID" value="NZ_JAFLWW010000003.1"/>
</dbReference>
<keyword evidence="3" id="KW-1185">Reference proteome</keyword>
<accession>A0A9X1AAP5</accession>
<reference evidence="2" key="2">
    <citation type="submission" date="2021-03" db="EMBL/GenBank/DDBJ databases">
        <authorList>
            <person name="Artuso I."/>
            <person name="Turrini P."/>
            <person name="Pirolo M."/>
            <person name="Lugli G.A."/>
            <person name="Ventura M."/>
            <person name="Visca P."/>
        </authorList>
    </citation>
    <scope>NUCLEOTIDE SEQUENCE</scope>
    <source>
        <strain evidence="2">LMG 26462</strain>
    </source>
</reference>
<evidence type="ECO:0000256" key="1">
    <source>
        <dbReference type="SAM" id="Phobius"/>
    </source>
</evidence>
<organism evidence="2 3">
    <name type="scientific">Aminobacter anthyllidis</name>
    <dbReference type="NCBI Taxonomy" id="1035067"/>
    <lineage>
        <taxon>Bacteria</taxon>
        <taxon>Pseudomonadati</taxon>
        <taxon>Pseudomonadota</taxon>
        <taxon>Alphaproteobacteria</taxon>
        <taxon>Hyphomicrobiales</taxon>
        <taxon>Phyllobacteriaceae</taxon>
        <taxon>Aminobacter</taxon>
    </lineage>
</organism>
<keyword evidence="1" id="KW-1133">Transmembrane helix</keyword>
<dbReference type="AlphaFoldDB" id="A0A9X1AAP5"/>
<proteinExistence type="predicted"/>
<reference evidence="2" key="1">
    <citation type="journal article" date="2021" name="Microorganisms">
        <title>Phylogenomic Reconstruction and Metabolic Potential of the Genus Aminobacter.</title>
        <authorList>
            <person name="Artuso I."/>
            <person name="Turrini P."/>
            <person name="Pirolo M."/>
            <person name="Lugli G.A."/>
            <person name="Ventura M."/>
            <person name="Visca P."/>
        </authorList>
    </citation>
    <scope>NUCLEOTIDE SEQUENCE</scope>
    <source>
        <strain evidence="2">LMG 26462</strain>
    </source>
</reference>
<comment type="caution">
    <text evidence="2">The sequence shown here is derived from an EMBL/GenBank/DDBJ whole genome shotgun (WGS) entry which is preliminary data.</text>
</comment>
<keyword evidence="1" id="KW-0472">Membrane</keyword>
<gene>
    <name evidence="2" type="ORF">J1C56_12510</name>
</gene>
<sequence length="85" mass="8731">MPRPVAALALPVAAAGYHVYLFHRLVPELLLPQLKLPWPAMATLSVATGILTGIAAAHGQKALTAWLAGRRGHGAALGAHAAPAE</sequence>
<dbReference type="Proteomes" id="UP001138921">
    <property type="component" value="Unassembled WGS sequence"/>
</dbReference>